<dbReference type="PANTHER" id="PTHR34199">
    <property type="entry name" value="NUMOD3 MOTIF FAMILY PROTEIN, EXPRESSED"/>
    <property type="match status" value="1"/>
</dbReference>
<feature type="compositionally biased region" description="Low complexity" evidence="1">
    <location>
        <begin position="229"/>
        <end position="245"/>
    </location>
</feature>
<feature type="compositionally biased region" description="Basic and acidic residues" evidence="1">
    <location>
        <begin position="66"/>
        <end position="76"/>
    </location>
</feature>
<feature type="non-terminal residue" evidence="3">
    <location>
        <position position="1"/>
    </location>
</feature>
<feature type="compositionally biased region" description="Basic and acidic residues" evidence="1">
    <location>
        <begin position="115"/>
        <end position="130"/>
    </location>
</feature>
<feature type="compositionally biased region" description="Basic and acidic residues" evidence="1">
    <location>
        <begin position="258"/>
        <end position="279"/>
    </location>
</feature>
<feature type="domain" description="Nuclease associated modular" evidence="2">
    <location>
        <begin position="79"/>
        <end position="107"/>
    </location>
</feature>
<feature type="region of interest" description="Disordered" evidence="1">
    <location>
        <begin position="40"/>
        <end position="103"/>
    </location>
</feature>
<reference evidence="3 4" key="1">
    <citation type="journal article" date="2021" name="Sci. Rep.">
        <title>Genome sequencing of the multicellular alga Astrephomene provides insights into convergent evolution of germ-soma differentiation.</title>
        <authorList>
            <person name="Yamashita S."/>
            <person name="Yamamoto K."/>
            <person name="Matsuzaki R."/>
            <person name="Suzuki S."/>
            <person name="Yamaguchi H."/>
            <person name="Hirooka S."/>
            <person name="Minakuchi Y."/>
            <person name="Miyagishima S."/>
            <person name="Kawachi M."/>
            <person name="Toyoda A."/>
            <person name="Nozaki H."/>
        </authorList>
    </citation>
    <scope>NUCLEOTIDE SEQUENCE [LARGE SCALE GENOMIC DNA]</scope>
    <source>
        <strain evidence="3 4">NIES-4017</strain>
    </source>
</reference>
<feature type="compositionally biased region" description="Low complexity" evidence="1">
    <location>
        <begin position="191"/>
        <end position="220"/>
    </location>
</feature>
<keyword evidence="4" id="KW-1185">Reference proteome</keyword>
<evidence type="ECO:0000313" key="3">
    <source>
        <dbReference type="EMBL" id="GFR43670.1"/>
    </source>
</evidence>
<feature type="compositionally biased region" description="Basic residues" evidence="1">
    <location>
        <begin position="176"/>
        <end position="186"/>
    </location>
</feature>
<dbReference type="Pfam" id="PF07460">
    <property type="entry name" value="NUMOD3"/>
    <property type="match status" value="1"/>
</dbReference>
<dbReference type="EMBL" id="BMAR01000006">
    <property type="protein sequence ID" value="GFR43670.1"/>
    <property type="molecule type" value="Genomic_DNA"/>
</dbReference>
<feature type="compositionally biased region" description="Low complexity" evidence="1">
    <location>
        <begin position="45"/>
        <end position="65"/>
    </location>
</feature>
<protein>
    <recommendedName>
        <fullName evidence="2">Nuclease associated modular domain-containing protein</fullName>
    </recommendedName>
</protein>
<feature type="compositionally biased region" description="Low complexity" evidence="1">
    <location>
        <begin position="161"/>
        <end position="171"/>
    </location>
</feature>
<sequence>MALLATGLPRFVVRAPRVRSVSCQLWRAMPNRLVGNRFASHAATPDSSPAEGAAEPSSPAPQSSSDDAKEIDEKERQRRARISAANTGRVPWNAGRKHSPETIAKIRERTKLAMQRKEVAEKVQEGRDKAANASARPDVRERISQTLRKHHAAKRQEKEAALAAANPEGAPAPAPAKRRRSPRAAHKPQDAAATTGSTGSTAPAADPDTGSAAPDALPDILPRPRRRAAASSTTSSSSPDAAAPAGPKPPPRRPAYRSPEHRAAISEAIRRKWQDPEYR</sequence>
<evidence type="ECO:0000259" key="2">
    <source>
        <dbReference type="Pfam" id="PF07460"/>
    </source>
</evidence>
<dbReference type="GO" id="GO:0003677">
    <property type="term" value="F:DNA binding"/>
    <property type="evidence" value="ECO:0007669"/>
    <property type="project" value="InterPro"/>
</dbReference>
<name>A0AAD3HKG9_9CHLO</name>
<feature type="region of interest" description="Disordered" evidence="1">
    <location>
        <begin position="115"/>
        <end position="279"/>
    </location>
</feature>
<evidence type="ECO:0000313" key="4">
    <source>
        <dbReference type="Proteomes" id="UP001054857"/>
    </source>
</evidence>
<accession>A0AAD3HKG9</accession>
<gene>
    <name evidence="3" type="ORF">Agub_g4778</name>
</gene>
<comment type="caution">
    <text evidence="3">The sequence shown here is derived from an EMBL/GenBank/DDBJ whole genome shotgun (WGS) entry which is preliminary data.</text>
</comment>
<organism evidence="3 4">
    <name type="scientific">Astrephomene gubernaculifera</name>
    <dbReference type="NCBI Taxonomy" id="47775"/>
    <lineage>
        <taxon>Eukaryota</taxon>
        <taxon>Viridiplantae</taxon>
        <taxon>Chlorophyta</taxon>
        <taxon>core chlorophytes</taxon>
        <taxon>Chlorophyceae</taxon>
        <taxon>CS clade</taxon>
        <taxon>Chlamydomonadales</taxon>
        <taxon>Astrephomenaceae</taxon>
        <taxon>Astrephomene</taxon>
    </lineage>
</organism>
<proteinExistence type="predicted"/>
<dbReference type="PANTHER" id="PTHR34199:SF2">
    <property type="entry name" value="NUMOD3 MOTIF FAMILY PROTEIN, EXPRESSED"/>
    <property type="match status" value="1"/>
</dbReference>
<dbReference type="AlphaFoldDB" id="A0AAD3HKG9"/>
<evidence type="ECO:0000256" key="1">
    <source>
        <dbReference type="SAM" id="MobiDB-lite"/>
    </source>
</evidence>
<dbReference type="Proteomes" id="UP001054857">
    <property type="component" value="Unassembled WGS sequence"/>
</dbReference>
<dbReference type="InterPro" id="IPR003611">
    <property type="entry name" value="NUMOD3"/>
</dbReference>